<dbReference type="PANTHER" id="PTHR13743:SF112">
    <property type="entry name" value="BEACH DOMAIN-CONTAINING PROTEIN"/>
    <property type="match status" value="1"/>
</dbReference>
<dbReference type="Proteomes" id="UP001151760">
    <property type="component" value="Unassembled WGS sequence"/>
</dbReference>
<dbReference type="SUPFAM" id="SSF81837">
    <property type="entry name" value="BEACH domain"/>
    <property type="match status" value="1"/>
</dbReference>
<evidence type="ECO:0000313" key="2">
    <source>
        <dbReference type="EMBL" id="GJT56880.1"/>
    </source>
</evidence>
<gene>
    <name evidence="2" type="ORF">Tco_0991934</name>
</gene>
<sequence>MPEFLVNSNFYHLGVKQDGEPLNDVGFPPWPRLMTRLRVTHESRVTKSGSPDREALESGKPAVEAANVFYYVTYEGDVDLETIEDELQRSAIDDQIANFGIPKETP</sequence>
<proteinExistence type="predicted"/>
<reference evidence="2" key="2">
    <citation type="submission" date="2022-01" db="EMBL/GenBank/DDBJ databases">
        <authorList>
            <person name="Yamashiro T."/>
            <person name="Shiraishi A."/>
            <person name="Satake H."/>
            <person name="Nakayama K."/>
        </authorList>
    </citation>
    <scope>NUCLEOTIDE SEQUENCE</scope>
</reference>
<dbReference type="Pfam" id="PF02138">
    <property type="entry name" value="Beach"/>
    <property type="match status" value="1"/>
</dbReference>
<evidence type="ECO:0000259" key="1">
    <source>
        <dbReference type="PROSITE" id="PS50197"/>
    </source>
</evidence>
<dbReference type="InterPro" id="IPR000409">
    <property type="entry name" value="BEACH_dom"/>
</dbReference>
<dbReference type="Gene3D" id="1.10.1540.10">
    <property type="entry name" value="BEACH domain"/>
    <property type="match status" value="1"/>
</dbReference>
<organism evidence="2 3">
    <name type="scientific">Tanacetum coccineum</name>
    <dbReference type="NCBI Taxonomy" id="301880"/>
    <lineage>
        <taxon>Eukaryota</taxon>
        <taxon>Viridiplantae</taxon>
        <taxon>Streptophyta</taxon>
        <taxon>Embryophyta</taxon>
        <taxon>Tracheophyta</taxon>
        <taxon>Spermatophyta</taxon>
        <taxon>Magnoliopsida</taxon>
        <taxon>eudicotyledons</taxon>
        <taxon>Gunneridae</taxon>
        <taxon>Pentapetalae</taxon>
        <taxon>asterids</taxon>
        <taxon>campanulids</taxon>
        <taxon>Asterales</taxon>
        <taxon>Asteraceae</taxon>
        <taxon>Asteroideae</taxon>
        <taxon>Anthemideae</taxon>
        <taxon>Anthemidinae</taxon>
        <taxon>Tanacetum</taxon>
    </lineage>
</organism>
<comment type="caution">
    <text evidence="2">The sequence shown here is derived from an EMBL/GenBank/DDBJ whole genome shotgun (WGS) entry which is preliminary data.</text>
</comment>
<evidence type="ECO:0000313" key="3">
    <source>
        <dbReference type="Proteomes" id="UP001151760"/>
    </source>
</evidence>
<dbReference type="InterPro" id="IPR050865">
    <property type="entry name" value="BEACH_Domain"/>
</dbReference>
<feature type="domain" description="BEACH" evidence="1">
    <location>
        <begin position="1"/>
        <end position="106"/>
    </location>
</feature>
<reference evidence="2" key="1">
    <citation type="journal article" date="2022" name="Int. J. Mol. Sci.">
        <title>Draft Genome of Tanacetum Coccineum: Genomic Comparison of Closely Related Tanacetum-Family Plants.</title>
        <authorList>
            <person name="Yamashiro T."/>
            <person name="Shiraishi A."/>
            <person name="Nakayama K."/>
            <person name="Satake H."/>
        </authorList>
    </citation>
    <scope>NUCLEOTIDE SEQUENCE</scope>
</reference>
<keyword evidence="3" id="KW-1185">Reference proteome</keyword>
<dbReference type="PROSITE" id="PS50197">
    <property type="entry name" value="BEACH"/>
    <property type="match status" value="1"/>
</dbReference>
<dbReference type="EMBL" id="BQNB010016884">
    <property type="protein sequence ID" value="GJT56880.1"/>
    <property type="molecule type" value="Genomic_DNA"/>
</dbReference>
<dbReference type="InterPro" id="IPR036372">
    <property type="entry name" value="BEACH_dom_sf"/>
</dbReference>
<dbReference type="PANTHER" id="PTHR13743">
    <property type="entry name" value="BEIGE/BEACH-RELATED"/>
    <property type="match status" value="1"/>
</dbReference>
<accession>A0ABQ5F204</accession>
<protein>
    <submittedName>
        <fullName evidence="2">BEACH domain-containing protein LvsC-like protein isoform X1</fullName>
    </submittedName>
</protein>
<name>A0ABQ5F204_9ASTR</name>